<dbReference type="AlphaFoldDB" id="A0ABD1DFL4"/>
<organism evidence="1 2">
    <name type="scientific">Culex pipiens pipiens</name>
    <name type="common">Northern house mosquito</name>
    <dbReference type="NCBI Taxonomy" id="38569"/>
    <lineage>
        <taxon>Eukaryota</taxon>
        <taxon>Metazoa</taxon>
        <taxon>Ecdysozoa</taxon>
        <taxon>Arthropoda</taxon>
        <taxon>Hexapoda</taxon>
        <taxon>Insecta</taxon>
        <taxon>Pterygota</taxon>
        <taxon>Neoptera</taxon>
        <taxon>Endopterygota</taxon>
        <taxon>Diptera</taxon>
        <taxon>Nematocera</taxon>
        <taxon>Culicoidea</taxon>
        <taxon>Culicidae</taxon>
        <taxon>Culicinae</taxon>
        <taxon>Culicini</taxon>
        <taxon>Culex</taxon>
        <taxon>Culex</taxon>
    </lineage>
</organism>
<dbReference type="Proteomes" id="UP001562425">
    <property type="component" value="Unassembled WGS sequence"/>
</dbReference>
<dbReference type="EMBL" id="JBEHCU010005970">
    <property type="protein sequence ID" value="KAL1398224.1"/>
    <property type="molecule type" value="Genomic_DNA"/>
</dbReference>
<accession>A0ABD1DFL4</accession>
<protein>
    <submittedName>
        <fullName evidence="1">Uncharacterized protein</fullName>
    </submittedName>
</protein>
<evidence type="ECO:0000313" key="1">
    <source>
        <dbReference type="EMBL" id="KAL1398224.1"/>
    </source>
</evidence>
<proteinExistence type="predicted"/>
<keyword evidence="2" id="KW-1185">Reference proteome</keyword>
<name>A0ABD1DFL4_CULPP</name>
<comment type="caution">
    <text evidence="1">The sequence shown here is derived from an EMBL/GenBank/DDBJ whole genome shotgun (WGS) entry which is preliminary data.</text>
</comment>
<gene>
    <name evidence="1" type="ORF">pipiens_009128</name>
</gene>
<sequence length="126" mass="14365">MMERVVVEWAVVERVVMEWAVVEQVMVERAVVERPMYRPFNMVAEARALLLRFTMLVGVPEVFRPFTMVEAERAAGHSNWANYPTVENAQYAGYGAFPAPAPSPSPSPQVMQALLQLLYPANQYRY</sequence>
<reference evidence="1 2" key="1">
    <citation type="submission" date="2024-05" db="EMBL/GenBank/DDBJ databases">
        <title>Culex pipiens pipiens assembly and annotation.</title>
        <authorList>
            <person name="Alout H."/>
            <person name="Durand T."/>
        </authorList>
    </citation>
    <scope>NUCLEOTIDE SEQUENCE [LARGE SCALE GENOMIC DNA]</scope>
    <source>
        <strain evidence="1">HA-2024</strain>
        <tissue evidence="1">Whole body</tissue>
    </source>
</reference>
<evidence type="ECO:0000313" key="2">
    <source>
        <dbReference type="Proteomes" id="UP001562425"/>
    </source>
</evidence>